<dbReference type="Gene3D" id="3.40.50.1820">
    <property type="entry name" value="alpha/beta hydrolase"/>
    <property type="match status" value="1"/>
</dbReference>
<dbReference type="AlphaFoldDB" id="A0A839GMX5"/>
<keyword evidence="5" id="KW-1185">Reference proteome</keyword>
<dbReference type="Pfam" id="PF02129">
    <property type="entry name" value="Peptidase_S15"/>
    <property type="match status" value="1"/>
</dbReference>
<dbReference type="Gene3D" id="2.60.120.260">
    <property type="entry name" value="Galactose-binding domain-like"/>
    <property type="match status" value="1"/>
</dbReference>
<evidence type="ECO:0000313" key="4">
    <source>
        <dbReference type="EMBL" id="MBA9075778.1"/>
    </source>
</evidence>
<feature type="chain" id="PRO_5032621176" description="Xaa-Pro dipeptidyl-peptidase C-terminal domain-containing protein" evidence="2">
    <location>
        <begin position="23"/>
        <end position="625"/>
    </location>
</feature>
<dbReference type="SMART" id="SM00939">
    <property type="entry name" value="PepX_C"/>
    <property type="match status" value="1"/>
</dbReference>
<dbReference type="NCBIfam" id="TIGR00976">
    <property type="entry name" value="CocE_NonD"/>
    <property type="match status" value="1"/>
</dbReference>
<dbReference type="SUPFAM" id="SSF53474">
    <property type="entry name" value="alpha/beta-Hydrolases"/>
    <property type="match status" value="1"/>
</dbReference>
<evidence type="ECO:0000313" key="5">
    <source>
        <dbReference type="Proteomes" id="UP000563094"/>
    </source>
</evidence>
<dbReference type="Gene3D" id="1.10.3020.10">
    <property type="entry name" value="alpha-amino acid ester hydrolase ( Helical cap domain)"/>
    <property type="match status" value="1"/>
</dbReference>
<dbReference type="InterPro" id="IPR013736">
    <property type="entry name" value="Xaa-Pro_dipept_C"/>
</dbReference>
<evidence type="ECO:0000256" key="2">
    <source>
        <dbReference type="SAM" id="SignalP"/>
    </source>
</evidence>
<reference evidence="4 5" key="1">
    <citation type="submission" date="2020-08" db="EMBL/GenBank/DDBJ databases">
        <title>Genomic Encyclopedia of Type Strains, Phase IV (KMG-IV): sequencing the most valuable type-strain genomes for metagenomic binning, comparative biology and taxonomic classification.</title>
        <authorList>
            <person name="Goeker M."/>
        </authorList>
    </citation>
    <scope>NUCLEOTIDE SEQUENCE [LARGE SCALE GENOMIC DNA]</scope>
    <source>
        <strain evidence="4 5">DSM 29854</strain>
    </source>
</reference>
<comment type="caution">
    <text evidence="4">The sequence shown here is derived from an EMBL/GenBank/DDBJ whole genome shotgun (WGS) entry which is preliminary data.</text>
</comment>
<accession>A0A839GMX5</accession>
<feature type="domain" description="Xaa-Pro dipeptidyl-peptidase C-terminal" evidence="3">
    <location>
        <begin position="358"/>
        <end position="621"/>
    </location>
</feature>
<dbReference type="GO" id="GO:0008239">
    <property type="term" value="F:dipeptidyl-peptidase activity"/>
    <property type="evidence" value="ECO:0007669"/>
    <property type="project" value="InterPro"/>
</dbReference>
<protein>
    <recommendedName>
        <fullName evidence="3">Xaa-Pro dipeptidyl-peptidase C-terminal domain-containing protein</fullName>
    </recommendedName>
</protein>
<dbReference type="EMBL" id="JACJIQ010000001">
    <property type="protein sequence ID" value="MBA9075778.1"/>
    <property type="molecule type" value="Genomic_DNA"/>
</dbReference>
<dbReference type="InterPro" id="IPR005674">
    <property type="entry name" value="CocE/Ser_esterase"/>
</dbReference>
<feature type="signal peptide" evidence="2">
    <location>
        <begin position="1"/>
        <end position="22"/>
    </location>
</feature>
<evidence type="ECO:0000256" key="1">
    <source>
        <dbReference type="ARBA" id="ARBA00022801"/>
    </source>
</evidence>
<dbReference type="InterPro" id="IPR029058">
    <property type="entry name" value="AB_hydrolase_fold"/>
</dbReference>
<dbReference type="RefSeq" id="WP_182511451.1">
    <property type="nucleotide sequence ID" value="NZ_JACJIQ010000001.1"/>
</dbReference>
<gene>
    <name evidence="4" type="ORF">FHS90_000475</name>
</gene>
<name>A0A839GMX5_9BACT</name>
<dbReference type="SUPFAM" id="SSF49785">
    <property type="entry name" value="Galactose-binding domain-like"/>
    <property type="match status" value="1"/>
</dbReference>
<evidence type="ECO:0000259" key="3">
    <source>
        <dbReference type="SMART" id="SM00939"/>
    </source>
</evidence>
<keyword evidence="1" id="KW-0378">Hydrolase</keyword>
<keyword evidence="2" id="KW-0732">Signal</keyword>
<dbReference type="InterPro" id="IPR008979">
    <property type="entry name" value="Galactose-bd-like_sf"/>
</dbReference>
<dbReference type="Pfam" id="PF08530">
    <property type="entry name" value="PepX_C"/>
    <property type="match status" value="1"/>
</dbReference>
<dbReference type="InterPro" id="IPR000383">
    <property type="entry name" value="Xaa-Pro-like_dom"/>
</dbReference>
<proteinExistence type="predicted"/>
<sequence>MKNLRWPSLLLLLFFAATQVSGQALSDSAYIRQHYTKTEHQIPMRDGVKLFTVVYAPKDKTQKYPIMLNRTPYSVAPYGEAKYKTSLGPSSEMLREGYIFAYQDVRGKYMSEGEFINMKPIKAKKGKKDVDESTDSYDAIAWLVKNVPNNNGRVGQWGISYPGYYTTVGLLSNHPALKAASPQAPVTDWFWDDFHHHGAFFLPHAFNFLTSFGQPRPQPSPTGAPRFNHGTPDGYDFFLRMGPLTNANAQYLHNNVAFWNQMMEHPNYDAFWQAMNIRPHLTNIKPAVMVVGGWFDAENLFGALETYKTIEKNNPKAYNTLVMGPWYHGGWARSNGQTLGKVSFSQKTSEFYQPQIEARFFRHFLKGDGKGQLALPEAYMFNTGANQWREFAAWPPKNTQERLLYFGPNGKLSFEKPSAAGGPSYDEFISDPNKPVPFSEETTVGMTREYMTDDQRFASRRPDVLVYQTDVLREDVTLAGEILSALNVSTTGSDADWVVKLIDVYPDTAAQNPHNPASVKMGGFQQMVRSEVLRGRFRNSYEKPEAFTPNQVTAVNVPLQDVLHTFKKGHRIMVQVQSTWFPLVDRNPQKFVPNIYQAKAEDFQKATHRVYFTPQQPSYLKVKVL</sequence>
<organism evidence="4 5">
    <name type="scientific">Rufibacter quisquiliarum</name>
    <dbReference type="NCBI Taxonomy" id="1549639"/>
    <lineage>
        <taxon>Bacteria</taxon>
        <taxon>Pseudomonadati</taxon>
        <taxon>Bacteroidota</taxon>
        <taxon>Cytophagia</taxon>
        <taxon>Cytophagales</taxon>
        <taxon>Hymenobacteraceae</taxon>
        <taxon>Rufibacter</taxon>
    </lineage>
</organism>
<dbReference type="Proteomes" id="UP000563094">
    <property type="component" value="Unassembled WGS sequence"/>
</dbReference>